<dbReference type="SMART" id="SM00212">
    <property type="entry name" value="UBCc"/>
    <property type="match status" value="1"/>
</dbReference>
<reference evidence="2 3" key="1">
    <citation type="journal article" date="2022" name="Nat. Genet.">
        <title>Improved pea reference genome and pan-genome highlight genomic features and evolutionary characteristics.</title>
        <authorList>
            <person name="Yang T."/>
            <person name="Liu R."/>
            <person name="Luo Y."/>
            <person name="Hu S."/>
            <person name="Wang D."/>
            <person name="Wang C."/>
            <person name="Pandey M.K."/>
            <person name="Ge S."/>
            <person name="Xu Q."/>
            <person name="Li N."/>
            <person name="Li G."/>
            <person name="Huang Y."/>
            <person name="Saxena R.K."/>
            <person name="Ji Y."/>
            <person name="Li M."/>
            <person name="Yan X."/>
            <person name="He Y."/>
            <person name="Liu Y."/>
            <person name="Wang X."/>
            <person name="Xiang C."/>
            <person name="Varshney R.K."/>
            <person name="Ding H."/>
            <person name="Gao S."/>
            <person name="Zong X."/>
        </authorList>
    </citation>
    <scope>NUCLEOTIDE SEQUENCE [LARGE SCALE GENOMIC DNA]</scope>
    <source>
        <strain evidence="2 3">cv. Zhongwan 6</strain>
    </source>
</reference>
<proteinExistence type="predicted"/>
<dbReference type="PANTHER" id="PTHR24068">
    <property type="entry name" value="UBIQUITIN-CONJUGATING ENZYME E2"/>
    <property type="match status" value="1"/>
</dbReference>
<organism evidence="2 3">
    <name type="scientific">Pisum sativum</name>
    <name type="common">Garden pea</name>
    <name type="synonym">Lathyrus oleraceus</name>
    <dbReference type="NCBI Taxonomy" id="3888"/>
    <lineage>
        <taxon>Eukaryota</taxon>
        <taxon>Viridiplantae</taxon>
        <taxon>Streptophyta</taxon>
        <taxon>Embryophyta</taxon>
        <taxon>Tracheophyta</taxon>
        <taxon>Spermatophyta</taxon>
        <taxon>Magnoliopsida</taxon>
        <taxon>eudicotyledons</taxon>
        <taxon>Gunneridae</taxon>
        <taxon>Pentapetalae</taxon>
        <taxon>rosids</taxon>
        <taxon>fabids</taxon>
        <taxon>Fabales</taxon>
        <taxon>Fabaceae</taxon>
        <taxon>Papilionoideae</taxon>
        <taxon>50 kb inversion clade</taxon>
        <taxon>NPAAA clade</taxon>
        <taxon>Hologalegina</taxon>
        <taxon>IRL clade</taxon>
        <taxon>Fabeae</taxon>
        <taxon>Lathyrus</taxon>
    </lineage>
</organism>
<dbReference type="PROSITE" id="PS50127">
    <property type="entry name" value="UBC_2"/>
    <property type="match status" value="1"/>
</dbReference>
<dbReference type="InterPro" id="IPR000608">
    <property type="entry name" value="UBC"/>
</dbReference>
<dbReference type="InterPro" id="IPR016135">
    <property type="entry name" value="UBQ-conjugating_enzyme/RWD"/>
</dbReference>
<keyword evidence="3" id="KW-1185">Reference proteome</keyword>
<evidence type="ECO:0000313" key="2">
    <source>
        <dbReference type="EMBL" id="KAI5383635.1"/>
    </source>
</evidence>
<comment type="caution">
    <text evidence="2">The sequence shown here is derived from an EMBL/GenBank/DDBJ whole genome shotgun (WGS) entry which is preliminary data.</text>
</comment>
<protein>
    <submittedName>
        <fullName evidence="2">Ubiquitin-conjugating enzyme E2 4</fullName>
    </submittedName>
</protein>
<dbReference type="Gramene" id="Psat07G0085700-T1">
    <property type="protein sequence ID" value="KAI5383635.1"/>
    <property type="gene ID" value="KIW84_070857"/>
</dbReference>
<evidence type="ECO:0000313" key="3">
    <source>
        <dbReference type="Proteomes" id="UP001058974"/>
    </source>
</evidence>
<dbReference type="AlphaFoldDB" id="A0A9D4VJ58"/>
<gene>
    <name evidence="2" type="ORF">KIW84_070857</name>
</gene>
<dbReference type="SUPFAM" id="SSF54495">
    <property type="entry name" value="UBC-like"/>
    <property type="match status" value="1"/>
</dbReference>
<dbReference type="Pfam" id="PF00179">
    <property type="entry name" value="UQ_con"/>
    <property type="match status" value="1"/>
</dbReference>
<name>A0A9D4VJ58_PEA</name>
<dbReference type="Gene3D" id="3.10.110.10">
    <property type="entry name" value="Ubiquitin Conjugating Enzyme"/>
    <property type="match status" value="1"/>
</dbReference>
<feature type="domain" description="UBC core" evidence="1">
    <location>
        <begin position="1"/>
        <end position="126"/>
    </location>
</feature>
<accession>A0A9D4VJ58</accession>
<dbReference type="EMBL" id="JAMSHJ010000007">
    <property type="protein sequence ID" value="KAI5383635.1"/>
    <property type="molecule type" value="Genomic_DNA"/>
</dbReference>
<sequence length="128" mass="14648">MADYKAEMMNDGMQDFFLEFHRPKHNPYQEGAWKIRVELPDACPYKSSSIGFVSKIYHPNVDEIFAILGFSHFHSDLVNAFEVFLPHLIIDPNASDPLDGDAAALMMRDRAAYELKVVILVKLLLLYT</sequence>
<evidence type="ECO:0000259" key="1">
    <source>
        <dbReference type="PROSITE" id="PS50127"/>
    </source>
</evidence>
<dbReference type="Proteomes" id="UP001058974">
    <property type="component" value="Chromosome 7"/>
</dbReference>